<feature type="transmembrane region" description="Helical" evidence="1">
    <location>
        <begin position="40"/>
        <end position="65"/>
    </location>
</feature>
<keyword evidence="1" id="KW-0472">Membrane</keyword>
<proteinExistence type="predicted"/>
<accession>A0A1I2KCF4</accession>
<sequence length="72" mass="8219">MQYIAASILDINSQFLGILSLICSKYIINENKITPLTKRIFFNIDLNVIFNYFNLIIMFSGFVLIELPAAVT</sequence>
<name>A0A1I2KCF4_9BACT</name>
<keyword evidence="1" id="KW-0812">Transmembrane</keyword>
<organism evidence="2 3">
    <name type="scientific">Thermoflexibacter ruber</name>
    <dbReference type="NCBI Taxonomy" id="1003"/>
    <lineage>
        <taxon>Bacteria</taxon>
        <taxon>Pseudomonadati</taxon>
        <taxon>Bacteroidota</taxon>
        <taxon>Cytophagia</taxon>
        <taxon>Cytophagales</taxon>
        <taxon>Thermoflexibacteraceae</taxon>
        <taxon>Thermoflexibacter</taxon>
    </lineage>
</organism>
<dbReference type="EMBL" id="FONY01000111">
    <property type="protein sequence ID" value="SFF64735.1"/>
    <property type="molecule type" value="Genomic_DNA"/>
</dbReference>
<gene>
    <name evidence="2" type="ORF">SAMN04488541_11112</name>
</gene>
<keyword evidence="3" id="KW-1185">Reference proteome</keyword>
<evidence type="ECO:0000313" key="3">
    <source>
        <dbReference type="Proteomes" id="UP000199513"/>
    </source>
</evidence>
<reference evidence="2 3" key="1">
    <citation type="submission" date="2016-10" db="EMBL/GenBank/DDBJ databases">
        <authorList>
            <person name="de Groot N.N."/>
        </authorList>
    </citation>
    <scope>NUCLEOTIDE SEQUENCE [LARGE SCALE GENOMIC DNA]</scope>
    <source>
        <strain>GEY</strain>
        <strain evidence="3">DSM 9560</strain>
    </source>
</reference>
<keyword evidence="1" id="KW-1133">Transmembrane helix</keyword>
<protein>
    <submittedName>
        <fullName evidence="2">Uncharacterized protein</fullName>
    </submittedName>
</protein>
<dbReference type="Proteomes" id="UP000199513">
    <property type="component" value="Unassembled WGS sequence"/>
</dbReference>
<evidence type="ECO:0000256" key="1">
    <source>
        <dbReference type="SAM" id="Phobius"/>
    </source>
</evidence>
<dbReference type="AlphaFoldDB" id="A0A1I2KCF4"/>
<evidence type="ECO:0000313" key="2">
    <source>
        <dbReference type="EMBL" id="SFF64735.1"/>
    </source>
</evidence>